<evidence type="ECO:0000313" key="10">
    <source>
        <dbReference type="Proteomes" id="UP000239590"/>
    </source>
</evidence>
<keyword evidence="5 8" id="KW-0812">Transmembrane</keyword>
<accession>A0A2S7ILT3</accession>
<dbReference type="Proteomes" id="UP000239590">
    <property type="component" value="Unassembled WGS sequence"/>
</dbReference>
<keyword evidence="3" id="KW-0813">Transport</keyword>
<evidence type="ECO:0000256" key="6">
    <source>
        <dbReference type="ARBA" id="ARBA00022989"/>
    </source>
</evidence>
<dbReference type="GO" id="GO:0055085">
    <property type="term" value="P:transmembrane transport"/>
    <property type="evidence" value="ECO:0007669"/>
    <property type="project" value="InterPro"/>
</dbReference>
<keyword evidence="6 8" id="KW-1133">Transmembrane helix</keyword>
<dbReference type="InterPro" id="IPR038770">
    <property type="entry name" value="Na+/solute_symporter_sf"/>
</dbReference>
<evidence type="ECO:0000256" key="8">
    <source>
        <dbReference type="SAM" id="Phobius"/>
    </source>
</evidence>
<dbReference type="EMBL" id="PTRA01000001">
    <property type="protein sequence ID" value="PQA58687.1"/>
    <property type="molecule type" value="Genomic_DNA"/>
</dbReference>
<organism evidence="9 10">
    <name type="scientific">Siphonobacter curvatus</name>
    <dbReference type="NCBI Taxonomy" id="2094562"/>
    <lineage>
        <taxon>Bacteria</taxon>
        <taxon>Pseudomonadati</taxon>
        <taxon>Bacteroidota</taxon>
        <taxon>Cytophagia</taxon>
        <taxon>Cytophagales</taxon>
        <taxon>Cytophagaceae</taxon>
        <taxon>Siphonobacter</taxon>
    </lineage>
</organism>
<sequence length="305" mass="33548">MEILQELLRKVLPLYGFIILGFFATRKWGLQSKWISKVMLYALIPLIIIENLLKADLAETAVIGAIVFILACLMNLPALLTTRFLAKDLNPNMLKSSFSYYNIGWFGIPVVMALFGDEQMPLIISAYVGNALYGDTVCYYLMSRTKDIPVKESVLNVFKIPAIYACVLAIILNVLEVEVPESMEVVGDVVSWVVSASGMLLIGITLEKIDFKEIPYATFAKILSVRYIAGAIILVALVFLEKGLIGRLDEDQSKLMLLLASFPIAANLVVFATNLDTEKENSALLVGLSSIASLVLVPAVCLVLF</sequence>
<reference evidence="10" key="1">
    <citation type="submission" date="2018-02" db="EMBL/GenBank/DDBJ databases">
        <title>Genome sequencing of Solimonas sp. HR-BB.</title>
        <authorList>
            <person name="Lee Y."/>
            <person name="Jeon C.O."/>
        </authorList>
    </citation>
    <scope>NUCLEOTIDE SEQUENCE [LARGE SCALE GENOMIC DNA]</scope>
    <source>
        <strain evidence="10">HR-U</strain>
    </source>
</reference>
<feature type="transmembrane region" description="Helical" evidence="8">
    <location>
        <begin position="154"/>
        <end position="177"/>
    </location>
</feature>
<evidence type="ECO:0000256" key="5">
    <source>
        <dbReference type="ARBA" id="ARBA00022692"/>
    </source>
</evidence>
<feature type="transmembrane region" description="Helical" evidence="8">
    <location>
        <begin position="282"/>
        <end position="304"/>
    </location>
</feature>
<dbReference type="OrthoDB" id="9810457at2"/>
<evidence type="ECO:0000256" key="2">
    <source>
        <dbReference type="ARBA" id="ARBA00010145"/>
    </source>
</evidence>
<feature type="transmembrane region" description="Helical" evidence="8">
    <location>
        <begin position="189"/>
        <end position="206"/>
    </location>
</feature>
<evidence type="ECO:0000256" key="1">
    <source>
        <dbReference type="ARBA" id="ARBA00004651"/>
    </source>
</evidence>
<dbReference type="Gene3D" id="1.20.1530.20">
    <property type="match status" value="1"/>
</dbReference>
<evidence type="ECO:0008006" key="11">
    <source>
        <dbReference type="Google" id="ProtNLM"/>
    </source>
</evidence>
<evidence type="ECO:0000256" key="4">
    <source>
        <dbReference type="ARBA" id="ARBA00022475"/>
    </source>
</evidence>
<proteinExistence type="inferred from homology"/>
<dbReference type="PANTHER" id="PTHR36838">
    <property type="entry name" value="AUXIN EFFLUX CARRIER FAMILY PROTEIN"/>
    <property type="match status" value="1"/>
</dbReference>
<gene>
    <name evidence="9" type="ORF">C5O19_03210</name>
</gene>
<dbReference type="Pfam" id="PF03547">
    <property type="entry name" value="Mem_trans"/>
    <property type="match status" value="1"/>
</dbReference>
<protein>
    <recommendedName>
        <fullName evidence="11">Transporter</fullName>
    </recommendedName>
</protein>
<dbReference type="PANTHER" id="PTHR36838:SF1">
    <property type="entry name" value="SLR1864 PROTEIN"/>
    <property type="match status" value="1"/>
</dbReference>
<evidence type="ECO:0000256" key="3">
    <source>
        <dbReference type="ARBA" id="ARBA00022448"/>
    </source>
</evidence>
<feature type="transmembrane region" description="Helical" evidence="8">
    <location>
        <begin position="255"/>
        <end position="275"/>
    </location>
</feature>
<feature type="transmembrane region" description="Helical" evidence="8">
    <location>
        <begin position="218"/>
        <end position="240"/>
    </location>
</feature>
<name>A0A2S7ILT3_9BACT</name>
<dbReference type="RefSeq" id="WP_104709880.1">
    <property type="nucleotide sequence ID" value="NZ_PTRA01000001.1"/>
</dbReference>
<dbReference type="InterPro" id="IPR004776">
    <property type="entry name" value="Mem_transp_PIN-like"/>
</dbReference>
<evidence type="ECO:0000256" key="7">
    <source>
        <dbReference type="ARBA" id="ARBA00023136"/>
    </source>
</evidence>
<comment type="caution">
    <text evidence="9">The sequence shown here is derived from an EMBL/GenBank/DDBJ whole genome shotgun (WGS) entry which is preliminary data.</text>
</comment>
<dbReference type="GO" id="GO:0005886">
    <property type="term" value="C:plasma membrane"/>
    <property type="evidence" value="ECO:0007669"/>
    <property type="project" value="UniProtKB-SubCell"/>
</dbReference>
<keyword evidence="7 8" id="KW-0472">Membrane</keyword>
<feature type="transmembrane region" description="Helical" evidence="8">
    <location>
        <begin position="98"/>
        <end position="116"/>
    </location>
</feature>
<comment type="similarity">
    <text evidence="2">Belongs to the auxin efflux carrier (TC 2.A.69) family.</text>
</comment>
<dbReference type="AlphaFoldDB" id="A0A2S7ILT3"/>
<feature type="transmembrane region" description="Helical" evidence="8">
    <location>
        <begin position="122"/>
        <end position="142"/>
    </location>
</feature>
<feature type="transmembrane region" description="Helical" evidence="8">
    <location>
        <begin position="38"/>
        <end position="55"/>
    </location>
</feature>
<keyword evidence="4" id="KW-1003">Cell membrane</keyword>
<comment type="subcellular location">
    <subcellularLocation>
        <location evidence="1">Cell membrane</location>
        <topology evidence="1">Multi-pass membrane protein</topology>
    </subcellularLocation>
</comment>
<evidence type="ECO:0000313" key="9">
    <source>
        <dbReference type="EMBL" id="PQA58687.1"/>
    </source>
</evidence>
<feature type="transmembrane region" description="Helical" evidence="8">
    <location>
        <begin position="61"/>
        <end position="86"/>
    </location>
</feature>
<keyword evidence="10" id="KW-1185">Reference proteome</keyword>